<gene>
    <name evidence="2" type="ORF">C7440_0913</name>
</gene>
<accession>A0A2U1CRS8</accession>
<dbReference type="Proteomes" id="UP000246145">
    <property type="component" value="Unassembled WGS sequence"/>
</dbReference>
<proteinExistence type="predicted"/>
<reference evidence="2 3" key="1">
    <citation type="submission" date="2018-04" db="EMBL/GenBank/DDBJ databases">
        <title>Genomic Encyclopedia of Type Strains, Phase IV (KMG-IV): sequencing the most valuable type-strain genomes for metagenomic binning, comparative biology and taxonomic classification.</title>
        <authorList>
            <person name="Goeker M."/>
        </authorList>
    </citation>
    <scope>NUCLEOTIDE SEQUENCE [LARGE SCALE GENOMIC DNA]</scope>
    <source>
        <strain evidence="2 3">DSM 10065</strain>
    </source>
</reference>
<dbReference type="AlphaFoldDB" id="A0A2U1CRS8"/>
<name>A0A2U1CRS8_9BURK</name>
<comment type="caution">
    <text evidence="2">The sequence shown here is derived from an EMBL/GenBank/DDBJ whole genome shotgun (WGS) entry which is preliminary data.</text>
</comment>
<dbReference type="RefSeq" id="WP_017525799.1">
    <property type="nucleotide sequence ID" value="NZ_JACCEX010000001.1"/>
</dbReference>
<evidence type="ECO:0000313" key="3">
    <source>
        <dbReference type="Proteomes" id="UP000246145"/>
    </source>
</evidence>
<evidence type="ECO:0000256" key="1">
    <source>
        <dbReference type="SAM" id="MobiDB-lite"/>
    </source>
</evidence>
<organism evidence="2 3">
    <name type="scientific">Pusillimonas noertemannii</name>
    <dbReference type="NCBI Taxonomy" id="305977"/>
    <lineage>
        <taxon>Bacteria</taxon>
        <taxon>Pseudomonadati</taxon>
        <taxon>Pseudomonadota</taxon>
        <taxon>Betaproteobacteria</taxon>
        <taxon>Burkholderiales</taxon>
        <taxon>Alcaligenaceae</taxon>
        <taxon>Pusillimonas</taxon>
    </lineage>
</organism>
<feature type="region of interest" description="Disordered" evidence="1">
    <location>
        <begin position="1"/>
        <end position="47"/>
    </location>
</feature>
<protein>
    <submittedName>
        <fullName evidence="2">Uncharacterized protein</fullName>
    </submittedName>
</protein>
<keyword evidence="3" id="KW-1185">Reference proteome</keyword>
<sequence length="47" mass="5454">MSKKPTQKKTPFVIEPLNWVAPDAKRAKNESSRDDERQTPAKRDDKD</sequence>
<evidence type="ECO:0000313" key="2">
    <source>
        <dbReference type="EMBL" id="PVY68511.1"/>
    </source>
</evidence>
<feature type="compositionally biased region" description="Basic and acidic residues" evidence="1">
    <location>
        <begin position="23"/>
        <end position="47"/>
    </location>
</feature>
<dbReference type="EMBL" id="QEKO01000001">
    <property type="protein sequence ID" value="PVY68511.1"/>
    <property type="molecule type" value="Genomic_DNA"/>
</dbReference>